<dbReference type="PANTHER" id="PTHR31893:SF5">
    <property type="entry name" value="TRANSMEMBRANE PROTEIN 151 HOMOLOG"/>
    <property type="match status" value="1"/>
</dbReference>
<dbReference type="Proteomes" id="UP000324907">
    <property type="component" value="Unassembled WGS sequence"/>
</dbReference>
<dbReference type="AlphaFoldDB" id="A0A5A8DSB5"/>
<evidence type="ECO:0000256" key="1">
    <source>
        <dbReference type="ARBA" id="ARBA00004141"/>
    </source>
</evidence>
<proteinExistence type="inferred from homology"/>
<evidence type="ECO:0000313" key="10">
    <source>
        <dbReference type="Proteomes" id="UP000322899"/>
    </source>
</evidence>
<dbReference type="EMBL" id="VLTO01000076">
    <property type="protein sequence ID" value="KAA0168293.1"/>
    <property type="molecule type" value="Genomic_DNA"/>
</dbReference>
<evidence type="ECO:0000313" key="8">
    <source>
        <dbReference type="EMBL" id="KAA0165840.1"/>
    </source>
</evidence>
<keyword evidence="3 6" id="KW-0812">Transmembrane</keyword>
<name>A0A5A8DSB5_CAFRO</name>
<evidence type="ECO:0000313" key="7">
    <source>
        <dbReference type="EMBL" id="KAA0151319.1"/>
    </source>
</evidence>
<comment type="similarity">
    <text evidence="2">Belongs to the TMEM151 family.</text>
</comment>
<feature type="transmembrane region" description="Helical" evidence="6">
    <location>
        <begin position="81"/>
        <end position="100"/>
    </location>
</feature>
<gene>
    <name evidence="9" type="ORF">FNF27_07173</name>
    <name evidence="8" type="ORF">FNF28_03346</name>
    <name evidence="7" type="ORF">FNF31_06855</name>
</gene>
<dbReference type="Proteomes" id="UP000325113">
    <property type="component" value="Unassembled WGS sequence"/>
</dbReference>
<evidence type="ECO:0000256" key="5">
    <source>
        <dbReference type="ARBA" id="ARBA00023136"/>
    </source>
</evidence>
<dbReference type="Pfam" id="PF14857">
    <property type="entry name" value="TMEM151"/>
    <property type="match status" value="1"/>
</dbReference>
<keyword evidence="4 6" id="KW-1133">Transmembrane helix</keyword>
<dbReference type="PANTHER" id="PTHR31893">
    <property type="entry name" value="TRANSMEMBRANE PROTEIN 151 HOMOLOG"/>
    <property type="match status" value="1"/>
</dbReference>
<comment type="subcellular location">
    <subcellularLocation>
        <location evidence="1">Membrane</location>
        <topology evidence="1">Multi-pass membrane protein</topology>
    </subcellularLocation>
</comment>
<comment type="caution">
    <text evidence="9">The sequence shown here is derived from an EMBL/GenBank/DDBJ whole genome shotgun (WGS) entry which is preliminary data.</text>
</comment>
<evidence type="ECO:0000313" key="9">
    <source>
        <dbReference type="EMBL" id="KAA0168293.1"/>
    </source>
</evidence>
<evidence type="ECO:0000313" key="12">
    <source>
        <dbReference type="Proteomes" id="UP000325113"/>
    </source>
</evidence>
<evidence type="ECO:0000256" key="2">
    <source>
        <dbReference type="ARBA" id="ARBA00009583"/>
    </source>
</evidence>
<reference evidence="10 11" key="1">
    <citation type="submission" date="2019-07" db="EMBL/GenBank/DDBJ databases">
        <title>Genomes of Cafeteria roenbergensis.</title>
        <authorList>
            <person name="Fischer M.G."/>
            <person name="Hackl T."/>
            <person name="Roman M."/>
        </authorList>
    </citation>
    <scope>NUCLEOTIDE SEQUENCE [LARGE SCALE GENOMIC DNA]</scope>
    <source>
        <strain evidence="7 12">Cflag</strain>
        <strain evidence="9 10">E4-10P</strain>
        <strain evidence="8 11">RCC970-E3</strain>
    </source>
</reference>
<dbReference type="InterPro" id="IPR026767">
    <property type="entry name" value="Tmem151"/>
</dbReference>
<evidence type="ECO:0000256" key="3">
    <source>
        <dbReference type="ARBA" id="ARBA00022692"/>
    </source>
</evidence>
<organism evidence="9 10">
    <name type="scientific">Cafeteria roenbergensis</name>
    <name type="common">Marine flagellate</name>
    <dbReference type="NCBI Taxonomy" id="33653"/>
    <lineage>
        <taxon>Eukaryota</taxon>
        <taxon>Sar</taxon>
        <taxon>Stramenopiles</taxon>
        <taxon>Bigyra</taxon>
        <taxon>Opalozoa</taxon>
        <taxon>Bicosoecida</taxon>
        <taxon>Cafeteriaceae</taxon>
        <taxon>Cafeteria</taxon>
    </lineage>
</organism>
<dbReference type="Proteomes" id="UP000322899">
    <property type="component" value="Unassembled WGS sequence"/>
</dbReference>
<dbReference type="EMBL" id="VLTM01000115">
    <property type="protein sequence ID" value="KAA0151319.1"/>
    <property type="molecule type" value="Genomic_DNA"/>
</dbReference>
<keyword evidence="5 6" id="KW-0472">Membrane</keyword>
<sequence>MSENTNAGVRDSINFVAIGIPSELKISNPSTPHYRSGFCNLLVLGALGFIIASEAMQDSSSPAPGVYHDDYSDDPNDDVNAALPSIAAGVFGVVYLFYLIESCCSDSRKYMSNFKDVAGAEAFLSQMVDTPPDVAMTCECYHYETRYRTVTSTDSNGRTTTRTESYTVKVTTYRETDYFRYRAWKDESGPFHGMTLHAIVKLRLYKLVVWNDDASHRAFVMAYSAFQARNRWRDSHFSHNWDMRIRGFRTNVLALSDPTAKPCWLSFGCFWLSTLLLCSWPWRRMLTSSSVEAKFTLRKVILA</sequence>
<evidence type="ECO:0000256" key="4">
    <source>
        <dbReference type="ARBA" id="ARBA00022989"/>
    </source>
</evidence>
<evidence type="ECO:0000313" key="11">
    <source>
        <dbReference type="Proteomes" id="UP000324907"/>
    </source>
</evidence>
<dbReference type="EMBL" id="VLTL01000044">
    <property type="protein sequence ID" value="KAA0165840.1"/>
    <property type="molecule type" value="Genomic_DNA"/>
</dbReference>
<protein>
    <submittedName>
        <fullName evidence="9">Uncharacterized protein</fullName>
    </submittedName>
</protein>
<dbReference type="OrthoDB" id="190434at2759"/>
<accession>A0A5A8DSB5</accession>
<feature type="transmembrane region" description="Helical" evidence="6">
    <location>
        <begin position="34"/>
        <end position="52"/>
    </location>
</feature>
<evidence type="ECO:0000256" key="6">
    <source>
        <dbReference type="SAM" id="Phobius"/>
    </source>
</evidence>
<dbReference type="GO" id="GO:0016020">
    <property type="term" value="C:membrane"/>
    <property type="evidence" value="ECO:0007669"/>
    <property type="project" value="UniProtKB-SubCell"/>
</dbReference>